<keyword evidence="4" id="KW-1185">Reference proteome</keyword>
<dbReference type="PANTHER" id="PTHR31096">
    <property type="entry name" value="ACT DOMAIN-CONTAINING PROTEIN ACR4-RELATED"/>
    <property type="match status" value="1"/>
</dbReference>
<dbReference type="EMBL" id="PKPP01023406">
    <property type="protein sequence ID" value="PWA34207.1"/>
    <property type="molecule type" value="Genomic_DNA"/>
</dbReference>
<dbReference type="PANTHER" id="PTHR31096:SF55">
    <property type="entry name" value="ACT DOMAIN-CONTAINING PROTEIN ACR6"/>
    <property type="match status" value="1"/>
</dbReference>
<gene>
    <name evidence="3" type="ORF">CTI12_AA621370</name>
</gene>
<dbReference type="STRING" id="35608.A0A2U1KBR3"/>
<accession>A0A2U1KBR3</accession>
<organism evidence="3 4">
    <name type="scientific">Artemisia annua</name>
    <name type="common">Sweet wormwood</name>
    <dbReference type="NCBI Taxonomy" id="35608"/>
    <lineage>
        <taxon>Eukaryota</taxon>
        <taxon>Viridiplantae</taxon>
        <taxon>Streptophyta</taxon>
        <taxon>Embryophyta</taxon>
        <taxon>Tracheophyta</taxon>
        <taxon>Spermatophyta</taxon>
        <taxon>Magnoliopsida</taxon>
        <taxon>eudicotyledons</taxon>
        <taxon>Gunneridae</taxon>
        <taxon>Pentapetalae</taxon>
        <taxon>asterids</taxon>
        <taxon>campanulids</taxon>
        <taxon>Asterales</taxon>
        <taxon>Asteraceae</taxon>
        <taxon>Asteroideae</taxon>
        <taxon>Anthemideae</taxon>
        <taxon>Artemisiinae</taxon>
        <taxon>Artemisia</taxon>
    </lineage>
</organism>
<protein>
    <recommendedName>
        <fullName evidence="2">ACT domain-containing protein ACR</fullName>
    </recommendedName>
    <alternativeName>
        <fullName evidence="2">Protein ACT DOMAIN REPEATS</fullName>
    </alternativeName>
</protein>
<dbReference type="AlphaFoldDB" id="A0A2U1KBR3"/>
<keyword evidence="1 2" id="KW-0677">Repeat</keyword>
<dbReference type="OrthoDB" id="1716101at2759"/>
<reference evidence="3 4" key="1">
    <citation type="journal article" date="2018" name="Mol. Plant">
        <title>The genome of Artemisia annua provides insight into the evolution of Asteraceae family and artemisinin biosynthesis.</title>
        <authorList>
            <person name="Shen Q."/>
            <person name="Zhang L."/>
            <person name="Liao Z."/>
            <person name="Wang S."/>
            <person name="Yan T."/>
            <person name="Shi P."/>
            <person name="Liu M."/>
            <person name="Fu X."/>
            <person name="Pan Q."/>
            <person name="Wang Y."/>
            <person name="Lv Z."/>
            <person name="Lu X."/>
            <person name="Zhang F."/>
            <person name="Jiang W."/>
            <person name="Ma Y."/>
            <person name="Chen M."/>
            <person name="Hao X."/>
            <person name="Li L."/>
            <person name="Tang Y."/>
            <person name="Lv G."/>
            <person name="Zhou Y."/>
            <person name="Sun X."/>
            <person name="Brodelius P.E."/>
            <person name="Rose J.K.C."/>
            <person name="Tang K."/>
        </authorList>
    </citation>
    <scope>NUCLEOTIDE SEQUENCE [LARGE SCALE GENOMIC DNA]</scope>
    <source>
        <strain evidence="4">cv. Huhao1</strain>
        <tissue evidence="3">Leaf</tissue>
    </source>
</reference>
<evidence type="ECO:0000313" key="3">
    <source>
        <dbReference type="EMBL" id="PWA34207.1"/>
    </source>
</evidence>
<name>A0A2U1KBR3_ARTAN</name>
<evidence type="ECO:0000256" key="1">
    <source>
        <dbReference type="ARBA" id="ARBA00022737"/>
    </source>
</evidence>
<dbReference type="GO" id="GO:0016597">
    <property type="term" value="F:amino acid binding"/>
    <property type="evidence" value="ECO:0007669"/>
    <property type="project" value="UniProtKB-UniRule"/>
</dbReference>
<comment type="caution">
    <text evidence="3">The sequence shown here is derived from an EMBL/GenBank/DDBJ whole genome shotgun (WGS) entry which is preliminary data.</text>
</comment>
<dbReference type="InterPro" id="IPR040217">
    <property type="entry name" value="ACR1-12"/>
</dbReference>
<sequence length="77" mass="8762">MVYGIVCEVCNITDIKPDSCVSSRDRPKLLFDIICTLTDMEYVVFHGAVHTGKMEAFQEYYIRHVDGCPVSSEAERE</sequence>
<dbReference type="Proteomes" id="UP000245207">
    <property type="component" value="Unassembled WGS sequence"/>
</dbReference>
<comment type="function">
    <text evidence="2">Binds amino acids.</text>
</comment>
<evidence type="ECO:0000313" key="4">
    <source>
        <dbReference type="Proteomes" id="UP000245207"/>
    </source>
</evidence>
<evidence type="ECO:0000256" key="2">
    <source>
        <dbReference type="RuleBase" id="RU369043"/>
    </source>
</evidence>
<proteinExistence type="predicted"/>